<evidence type="ECO:0000313" key="3">
    <source>
        <dbReference type="Proteomes" id="UP000708208"/>
    </source>
</evidence>
<keyword evidence="3" id="KW-1185">Reference proteome</keyword>
<keyword evidence="1" id="KW-0175">Coiled coil</keyword>
<name>A0A8J2PIV4_9HEXA</name>
<accession>A0A8J2PIV4</accession>
<protein>
    <submittedName>
        <fullName evidence="2">Uncharacterized protein</fullName>
    </submittedName>
</protein>
<dbReference type="Proteomes" id="UP000708208">
    <property type="component" value="Unassembled WGS sequence"/>
</dbReference>
<gene>
    <name evidence="2" type="ORF">AFUS01_LOCUS41813</name>
</gene>
<evidence type="ECO:0000313" key="2">
    <source>
        <dbReference type="EMBL" id="CAG7832108.1"/>
    </source>
</evidence>
<evidence type="ECO:0000256" key="1">
    <source>
        <dbReference type="SAM" id="Coils"/>
    </source>
</evidence>
<proteinExistence type="predicted"/>
<feature type="coiled-coil region" evidence="1">
    <location>
        <begin position="14"/>
        <end position="41"/>
    </location>
</feature>
<organism evidence="2 3">
    <name type="scientific">Allacma fusca</name>
    <dbReference type="NCBI Taxonomy" id="39272"/>
    <lineage>
        <taxon>Eukaryota</taxon>
        <taxon>Metazoa</taxon>
        <taxon>Ecdysozoa</taxon>
        <taxon>Arthropoda</taxon>
        <taxon>Hexapoda</taxon>
        <taxon>Collembola</taxon>
        <taxon>Symphypleona</taxon>
        <taxon>Sminthuridae</taxon>
        <taxon>Allacma</taxon>
    </lineage>
</organism>
<dbReference type="EMBL" id="CAJVCH010563528">
    <property type="protein sequence ID" value="CAG7832108.1"/>
    <property type="molecule type" value="Genomic_DNA"/>
</dbReference>
<reference evidence="2" key="1">
    <citation type="submission" date="2021-06" db="EMBL/GenBank/DDBJ databases">
        <authorList>
            <person name="Hodson N. C."/>
            <person name="Mongue J. A."/>
            <person name="Jaron S. K."/>
        </authorList>
    </citation>
    <scope>NUCLEOTIDE SEQUENCE</scope>
</reference>
<comment type="caution">
    <text evidence="2">The sequence shown here is derived from an EMBL/GenBank/DDBJ whole genome shotgun (WGS) entry which is preliminary data.</text>
</comment>
<sequence>MLKLNLDSKMDELLANLKYQLVELSATLKELKHENEAFRKVVGQMQLDVNKTKETVPFDHFNTKNTIPKIISNLQDFEPPTCAITLANHSKSTLFNPLYYVEPNCGEKLRLPLMIDGGKIEAICFKGNRIHPFLKGFCRFLIQTCRMIGCSISGANRLLRYFQTKDPFFPVRAPTSSFPVTMGYLQRVSSLVGSSDGFNCLMEVVNGLNVSLKLRGCRSCECTRILAEVPPLGSEVLIATGKKDIEAAFAYEIEGTDLVFLVAEICIR</sequence>
<dbReference type="AlphaFoldDB" id="A0A8J2PIV4"/>